<evidence type="ECO:0000313" key="5">
    <source>
        <dbReference type="EMBL" id="KII69977.1"/>
    </source>
</evidence>
<keyword evidence="2" id="KW-0378">Hydrolase</keyword>
<keyword evidence="1" id="KW-0645">Protease</keyword>
<dbReference type="Pfam" id="PF01483">
    <property type="entry name" value="P_proprotein"/>
    <property type="match status" value="1"/>
</dbReference>
<dbReference type="EMBL" id="JWZT01002229">
    <property type="protein sequence ID" value="KII69977.1"/>
    <property type="molecule type" value="Genomic_DNA"/>
</dbReference>
<evidence type="ECO:0000256" key="1">
    <source>
        <dbReference type="ARBA" id="ARBA00022670"/>
    </source>
</evidence>
<reference evidence="5 6" key="1">
    <citation type="journal article" date="2014" name="Genome Biol. Evol.">
        <title>The genome of the myxosporean Thelohanellus kitauei shows adaptations to nutrient acquisition within its fish host.</title>
        <authorList>
            <person name="Yang Y."/>
            <person name="Xiong J."/>
            <person name="Zhou Z."/>
            <person name="Huo F."/>
            <person name="Miao W."/>
            <person name="Ran C."/>
            <person name="Liu Y."/>
            <person name="Zhang J."/>
            <person name="Feng J."/>
            <person name="Wang M."/>
            <person name="Wang M."/>
            <person name="Wang L."/>
            <person name="Yao B."/>
        </authorList>
    </citation>
    <scope>NUCLEOTIDE SEQUENCE [LARGE SCALE GENOMIC DNA]</scope>
    <source>
        <strain evidence="5">Wuqing</strain>
    </source>
</reference>
<dbReference type="InterPro" id="IPR008979">
    <property type="entry name" value="Galactose-bd-like_sf"/>
</dbReference>
<protein>
    <recommendedName>
        <fullName evidence="4">P/Homo B domain-containing protein</fullName>
    </recommendedName>
</protein>
<evidence type="ECO:0000259" key="4">
    <source>
        <dbReference type="Pfam" id="PF01483"/>
    </source>
</evidence>
<evidence type="ECO:0000313" key="6">
    <source>
        <dbReference type="Proteomes" id="UP000031668"/>
    </source>
</evidence>
<feature type="domain" description="P/Homo B" evidence="4">
    <location>
        <begin position="9"/>
        <end position="37"/>
    </location>
</feature>
<accession>A0A0C2N7R9</accession>
<feature type="region of interest" description="Disordered" evidence="3">
    <location>
        <begin position="49"/>
        <end position="69"/>
    </location>
</feature>
<organism evidence="5 6">
    <name type="scientific">Thelohanellus kitauei</name>
    <name type="common">Myxosporean</name>
    <dbReference type="NCBI Taxonomy" id="669202"/>
    <lineage>
        <taxon>Eukaryota</taxon>
        <taxon>Metazoa</taxon>
        <taxon>Cnidaria</taxon>
        <taxon>Myxozoa</taxon>
        <taxon>Myxosporea</taxon>
        <taxon>Bivalvulida</taxon>
        <taxon>Platysporina</taxon>
        <taxon>Myxobolidae</taxon>
        <taxon>Thelohanellus</taxon>
    </lineage>
</organism>
<comment type="caution">
    <text evidence="5">The sequence shown here is derived from an EMBL/GenBank/DDBJ whole genome shotgun (WGS) entry which is preliminary data.</text>
</comment>
<dbReference type="InterPro" id="IPR002884">
    <property type="entry name" value="P_dom"/>
</dbReference>
<dbReference type="Proteomes" id="UP000031668">
    <property type="component" value="Unassembled WGS sequence"/>
</dbReference>
<feature type="compositionally biased region" description="Basic and acidic residues" evidence="3">
    <location>
        <begin position="141"/>
        <end position="153"/>
    </location>
</feature>
<evidence type="ECO:0000256" key="3">
    <source>
        <dbReference type="SAM" id="MobiDB-lite"/>
    </source>
</evidence>
<feature type="region of interest" description="Disordered" evidence="3">
    <location>
        <begin position="135"/>
        <end position="161"/>
    </location>
</feature>
<gene>
    <name evidence="5" type="ORF">RF11_01235</name>
</gene>
<feature type="compositionally biased region" description="Basic and acidic residues" evidence="3">
    <location>
        <begin position="55"/>
        <end position="66"/>
    </location>
</feature>
<dbReference type="GO" id="GO:0004252">
    <property type="term" value="F:serine-type endopeptidase activity"/>
    <property type="evidence" value="ECO:0007669"/>
    <property type="project" value="InterPro"/>
</dbReference>
<proteinExistence type="predicted"/>
<name>A0A0C2N7R9_THEKT</name>
<dbReference type="GO" id="GO:0006508">
    <property type="term" value="P:proteolysis"/>
    <property type="evidence" value="ECO:0007669"/>
    <property type="project" value="UniProtKB-KW"/>
</dbReference>
<evidence type="ECO:0000256" key="2">
    <source>
        <dbReference type="ARBA" id="ARBA00022801"/>
    </source>
</evidence>
<keyword evidence="6" id="KW-1185">Reference proteome</keyword>
<sequence length="218" mass="25590">MSLPNQKWTVEWVFTSVQFWGEPPKGLWTVVVTDQVLYDPCEVSKKVKNQTVTKDSPEKPKPKPVDEAENVGGFHKKEINVQPDTKTIKEEFKHNSSMIERIVVEKYRLMNSDKATPSKNFNEFGDIKVIINDNSKNNAPIHEKPNNERRTEEPVQPEDSLDEYEEKLWQQEEMNVPRYEYTREINHEQIYQYKKSEKQDLQQLTGAVKLITLVFYGT</sequence>
<dbReference type="SUPFAM" id="SSF49785">
    <property type="entry name" value="Galactose-binding domain-like"/>
    <property type="match status" value="1"/>
</dbReference>
<dbReference type="AlphaFoldDB" id="A0A0C2N7R9"/>
<dbReference type="Gene3D" id="2.60.120.260">
    <property type="entry name" value="Galactose-binding domain-like"/>
    <property type="match status" value="1"/>
</dbReference>